<dbReference type="RefSeq" id="XP_001026084.2">
    <property type="nucleotide sequence ID" value="XM_001026084.2"/>
</dbReference>
<dbReference type="PANTHER" id="PTHR24113">
    <property type="entry name" value="RAN GTPASE-ACTIVATING PROTEIN 1"/>
    <property type="match status" value="1"/>
</dbReference>
<dbReference type="HOGENOM" id="CLU_1024804_0_0_1"/>
<dbReference type="Gene3D" id="3.80.10.10">
    <property type="entry name" value="Ribonuclease Inhibitor"/>
    <property type="match status" value="2"/>
</dbReference>
<dbReference type="InterPro" id="IPR032675">
    <property type="entry name" value="LRR_dom_sf"/>
</dbReference>
<evidence type="ECO:0000313" key="4">
    <source>
        <dbReference type="EMBL" id="EAS05839.2"/>
    </source>
</evidence>
<evidence type="ECO:0000256" key="2">
    <source>
        <dbReference type="ARBA" id="ARBA00022614"/>
    </source>
</evidence>
<dbReference type="OrthoDB" id="295587at2759"/>
<protein>
    <submittedName>
        <fullName evidence="4">Kinase domain protein</fullName>
    </submittedName>
</protein>
<sequence>MEQLAQELKRKNIITTEIVQIKEDQNKLAFKKLEENISDDECKQINEVAKYYKDDLHFLGLQLWQNSIKLSQISMILKDIGMMHQLNNLQIDIRQNKIGKNGVESLTNFIKLQKNLKTLGLSLTKNLIGEQGAQMIGYCLQDLPQLESLEIFLTDNVVGQDGFSILMSGVENLEKLSRFIMRAQNCRIKDVGANSMFYILSKKNTLKELIINLDANSLTNAIVEDFQQMMNNLQSNLNVFELSVCQNGLTTEGIKSIMEYAVKPQNLERLRLFLCFNINTSPQFFPKELGLLSKLKILSLGFEDMLIGDIQAKEIFGAISQLENLHTMIIHLGQNVISSKSYLEFQKMILQLQYLTLFYYEFRDNNIMIRKHELNKIKKYVYDKYANVLSAIAYEKFIKQQLIYKSDFSHWDLSMG</sequence>
<evidence type="ECO:0000256" key="3">
    <source>
        <dbReference type="ARBA" id="ARBA00022737"/>
    </source>
</evidence>
<dbReference type="GO" id="GO:0016301">
    <property type="term" value="F:kinase activity"/>
    <property type="evidence" value="ECO:0007669"/>
    <property type="project" value="UniProtKB-KW"/>
</dbReference>
<dbReference type="GO" id="GO:0005096">
    <property type="term" value="F:GTPase activator activity"/>
    <property type="evidence" value="ECO:0007669"/>
    <property type="project" value="UniProtKB-KW"/>
</dbReference>
<name>Q24DK9_TETTS</name>
<dbReference type="GO" id="GO:0048471">
    <property type="term" value="C:perinuclear region of cytoplasm"/>
    <property type="evidence" value="ECO:0007669"/>
    <property type="project" value="TreeGrafter"/>
</dbReference>
<dbReference type="GO" id="GO:0005634">
    <property type="term" value="C:nucleus"/>
    <property type="evidence" value="ECO:0007669"/>
    <property type="project" value="TreeGrafter"/>
</dbReference>
<dbReference type="GO" id="GO:0006913">
    <property type="term" value="P:nucleocytoplasmic transport"/>
    <property type="evidence" value="ECO:0007669"/>
    <property type="project" value="TreeGrafter"/>
</dbReference>
<keyword evidence="1" id="KW-0343">GTPase activation</keyword>
<dbReference type="PANTHER" id="PTHR24113:SF12">
    <property type="entry name" value="RAN GTPASE-ACTIVATING PROTEIN 1"/>
    <property type="match status" value="1"/>
</dbReference>
<evidence type="ECO:0000313" key="5">
    <source>
        <dbReference type="Proteomes" id="UP000009168"/>
    </source>
</evidence>
<keyword evidence="3" id="KW-0677">Repeat</keyword>
<evidence type="ECO:0000256" key="1">
    <source>
        <dbReference type="ARBA" id="ARBA00022468"/>
    </source>
</evidence>
<keyword evidence="4" id="KW-0418">Kinase</keyword>
<dbReference type="KEGG" id="tet:TTHERM_00969650"/>
<dbReference type="InParanoid" id="Q24DK9"/>
<dbReference type="GO" id="GO:0005829">
    <property type="term" value="C:cytosol"/>
    <property type="evidence" value="ECO:0007669"/>
    <property type="project" value="TreeGrafter"/>
</dbReference>
<organism evidence="4 5">
    <name type="scientific">Tetrahymena thermophila (strain SB210)</name>
    <dbReference type="NCBI Taxonomy" id="312017"/>
    <lineage>
        <taxon>Eukaryota</taxon>
        <taxon>Sar</taxon>
        <taxon>Alveolata</taxon>
        <taxon>Ciliophora</taxon>
        <taxon>Intramacronucleata</taxon>
        <taxon>Oligohymenophorea</taxon>
        <taxon>Hymenostomatida</taxon>
        <taxon>Tetrahymenina</taxon>
        <taxon>Tetrahymenidae</taxon>
        <taxon>Tetrahymena</taxon>
    </lineage>
</organism>
<proteinExistence type="predicted"/>
<dbReference type="GeneID" id="7837193"/>
<dbReference type="GO" id="GO:0031267">
    <property type="term" value="F:small GTPase binding"/>
    <property type="evidence" value="ECO:0007669"/>
    <property type="project" value="TreeGrafter"/>
</dbReference>
<keyword evidence="4" id="KW-0808">Transferase</keyword>
<keyword evidence="5" id="KW-1185">Reference proteome</keyword>
<reference evidence="5" key="1">
    <citation type="journal article" date="2006" name="PLoS Biol.">
        <title>Macronuclear genome sequence of the ciliate Tetrahymena thermophila, a model eukaryote.</title>
        <authorList>
            <person name="Eisen J.A."/>
            <person name="Coyne R.S."/>
            <person name="Wu M."/>
            <person name="Wu D."/>
            <person name="Thiagarajan M."/>
            <person name="Wortman J.R."/>
            <person name="Badger J.H."/>
            <person name="Ren Q."/>
            <person name="Amedeo P."/>
            <person name="Jones K.M."/>
            <person name="Tallon L.J."/>
            <person name="Delcher A.L."/>
            <person name="Salzberg S.L."/>
            <person name="Silva J.C."/>
            <person name="Haas B.J."/>
            <person name="Majoros W.H."/>
            <person name="Farzad M."/>
            <person name="Carlton J.M."/>
            <person name="Smith R.K. Jr."/>
            <person name="Garg J."/>
            <person name="Pearlman R.E."/>
            <person name="Karrer K.M."/>
            <person name="Sun L."/>
            <person name="Manning G."/>
            <person name="Elde N.C."/>
            <person name="Turkewitz A.P."/>
            <person name="Asai D.J."/>
            <person name="Wilkes D.E."/>
            <person name="Wang Y."/>
            <person name="Cai H."/>
            <person name="Collins K."/>
            <person name="Stewart B.A."/>
            <person name="Lee S.R."/>
            <person name="Wilamowska K."/>
            <person name="Weinberg Z."/>
            <person name="Ruzzo W.L."/>
            <person name="Wloga D."/>
            <person name="Gaertig J."/>
            <person name="Frankel J."/>
            <person name="Tsao C.-C."/>
            <person name="Gorovsky M.A."/>
            <person name="Keeling P.J."/>
            <person name="Waller R.F."/>
            <person name="Patron N.J."/>
            <person name="Cherry J.M."/>
            <person name="Stover N.A."/>
            <person name="Krieger C.J."/>
            <person name="del Toro C."/>
            <person name="Ryder H.F."/>
            <person name="Williamson S.C."/>
            <person name="Barbeau R.A."/>
            <person name="Hamilton E.P."/>
            <person name="Orias E."/>
        </authorList>
    </citation>
    <scope>NUCLEOTIDE SEQUENCE [LARGE SCALE GENOMIC DNA]</scope>
    <source>
        <strain evidence="5">SB210</strain>
    </source>
</reference>
<dbReference type="AlphaFoldDB" id="Q24DK9"/>
<gene>
    <name evidence="4" type="ORF">TTHERM_00969650</name>
</gene>
<dbReference type="EMBL" id="GG662319">
    <property type="protein sequence ID" value="EAS05839.2"/>
    <property type="molecule type" value="Genomic_DNA"/>
</dbReference>
<dbReference type="SUPFAM" id="SSF52047">
    <property type="entry name" value="RNI-like"/>
    <property type="match status" value="1"/>
</dbReference>
<keyword evidence="2" id="KW-0433">Leucine-rich repeat</keyword>
<dbReference type="Proteomes" id="UP000009168">
    <property type="component" value="Unassembled WGS sequence"/>
</dbReference>
<accession>Q24DK9</accession>
<dbReference type="InterPro" id="IPR027038">
    <property type="entry name" value="RanGap"/>
</dbReference>